<dbReference type="Gene3D" id="3.40.720.10">
    <property type="entry name" value="Alkaline Phosphatase, subunit A"/>
    <property type="match status" value="1"/>
</dbReference>
<feature type="transmembrane region" description="Helical" evidence="1">
    <location>
        <begin position="173"/>
        <end position="192"/>
    </location>
</feature>
<keyword evidence="1" id="KW-1133">Transmembrane helix</keyword>
<dbReference type="OrthoDB" id="2026867at2"/>
<keyword evidence="1" id="KW-0472">Membrane</keyword>
<dbReference type="InterPro" id="IPR017850">
    <property type="entry name" value="Alkaline_phosphatase_core_sf"/>
</dbReference>
<accession>A0A3N0IXW9</accession>
<dbReference type="Pfam" id="PF00884">
    <property type="entry name" value="Sulfatase"/>
    <property type="match status" value="1"/>
</dbReference>
<evidence type="ECO:0000259" key="2">
    <source>
        <dbReference type="Pfam" id="PF00884"/>
    </source>
</evidence>
<proteinExistence type="predicted"/>
<feature type="transmembrane region" description="Helical" evidence="1">
    <location>
        <begin position="12"/>
        <end position="34"/>
    </location>
</feature>
<feature type="domain" description="Sulfatase N-terminal" evidence="2">
    <location>
        <begin position="354"/>
        <end position="629"/>
    </location>
</feature>
<evidence type="ECO:0000313" key="4">
    <source>
        <dbReference type="Proteomes" id="UP000270112"/>
    </source>
</evidence>
<evidence type="ECO:0000256" key="1">
    <source>
        <dbReference type="SAM" id="Phobius"/>
    </source>
</evidence>
<name>A0A3N0IXW9_9ACTN</name>
<feature type="transmembrane region" description="Helical" evidence="1">
    <location>
        <begin position="199"/>
        <end position="218"/>
    </location>
</feature>
<sequence>MANREAKRIVSRAGLVVCDGAFSALIAGILVLGFASPAYAYVDPSVMTYTIQALAGVAVALSAVLGVVWRRVRKHLLRILRIDENEGKHVEEPVHALDGGASDYQESLERADAEARRMRTELKANRPEKLCWATRFLFALAASLMLFYTFVVVGPLEIVASSVNSLLFTATDIWIPLAIVALLGSVVLALALSLVRGRAFNVCFAIVSVVGIAAYIQAMFLNGSLPAADGTQVVWDDYTAITVTSAVVWIALIALAVFLSLKKSLAFKGVVASLCLVGIVAQSVSLGLLLTAPAKDGLTPIDARPSVTTDGVSEVSADNNIIMFVLDTFDTRYLKEAVEADPGCLDEFTGFTWFDNSTGSMIPTRYAMASMLTGRTLEDDDEAFSTSLIIDWYTQQGLIDDINAQGYETYLYATDIHDAIGALSEKVENIRQPEREVDSLSAVAMLVKCSLYRDLPWVLKPPFWFYTDQVNNAVLGNSSEIPMDSLWTMDDVKYYSRLKEQGLTATDLGEKGSFRVIHLAGTHAPFTLNRDVEVVESGTDVVEQGLGSLRIVSEYLDDLKALGLYDDATIVVTADHGEWYLADEITQPTSPMMLVKPSTEAGGSDEPIKISSVPTGHVDLAATLLEAAGGDGSAYGGMDMFDVPDSDRIRHYNATSVVGAEHEYTFIRQWEITGDALTWENWRETGTKWPIDD</sequence>
<dbReference type="Proteomes" id="UP000270112">
    <property type="component" value="Unassembled WGS sequence"/>
</dbReference>
<comment type="caution">
    <text evidence="3">The sequence shown here is derived from an EMBL/GenBank/DDBJ whole genome shotgun (WGS) entry which is preliminary data.</text>
</comment>
<dbReference type="RefSeq" id="WP_114547754.1">
    <property type="nucleotide sequence ID" value="NZ_PPTT01000041.1"/>
</dbReference>
<reference evidence="4" key="1">
    <citation type="submission" date="2018-05" db="EMBL/GenBank/DDBJ databases">
        <title>Genome Sequencing of selected type strains of the family Eggerthellaceae.</title>
        <authorList>
            <person name="Danylec N."/>
            <person name="Stoll D.A."/>
            <person name="Doetsch A."/>
            <person name="Huch M."/>
        </authorList>
    </citation>
    <scope>NUCLEOTIDE SEQUENCE [LARGE SCALE GENOMIC DNA]</scope>
    <source>
        <strain evidence="4">DSM 16107</strain>
    </source>
</reference>
<evidence type="ECO:0000313" key="3">
    <source>
        <dbReference type="EMBL" id="RNM41172.1"/>
    </source>
</evidence>
<feature type="transmembrane region" description="Helical" evidence="1">
    <location>
        <begin position="46"/>
        <end position="69"/>
    </location>
</feature>
<feature type="transmembrane region" description="Helical" evidence="1">
    <location>
        <begin position="271"/>
        <end position="290"/>
    </location>
</feature>
<dbReference type="SUPFAM" id="SSF53649">
    <property type="entry name" value="Alkaline phosphatase-like"/>
    <property type="match status" value="1"/>
</dbReference>
<dbReference type="AlphaFoldDB" id="A0A3N0IXW9"/>
<protein>
    <submittedName>
        <fullName evidence="3">Arylsulfatase</fullName>
    </submittedName>
</protein>
<organism evidence="3 4">
    <name type="scientific">Eggerthella sinensis</name>
    <dbReference type="NCBI Taxonomy" id="242230"/>
    <lineage>
        <taxon>Bacteria</taxon>
        <taxon>Bacillati</taxon>
        <taxon>Actinomycetota</taxon>
        <taxon>Coriobacteriia</taxon>
        <taxon>Eggerthellales</taxon>
        <taxon>Eggerthellaceae</taxon>
        <taxon>Eggerthella</taxon>
    </lineage>
</organism>
<keyword evidence="1" id="KW-0812">Transmembrane</keyword>
<gene>
    <name evidence="3" type="ORF">DMP09_10915</name>
</gene>
<dbReference type="EMBL" id="QICC01000046">
    <property type="protein sequence ID" value="RNM41172.1"/>
    <property type="molecule type" value="Genomic_DNA"/>
</dbReference>
<dbReference type="InterPro" id="IPR000917">
    <property type="entry name" value="Sulfatase_N"/>
</dbReference>
<feature type="transmembrane region" description="Helical" evidence="1">
    <location>
        <begin position="132"/>
        <end position="153"/>
    </location>
</feature>
<feature type="transmembrane region" description="Helical" evidence="1">
    <location>
        <begin position="238"/>
        <end position="259"/>
    </location>
</feature>